<proteinExistence type="predicted"/>
<comment type="caution">
    <text evidence="1">The sequence shown here is derived from an EMBL/GenBank/DDBJ whole genome shotgun (WGS) entry which is preliminary data.</text>
</comment>
<evidence type="ECO:0000313" key="1">
    <source>
        <dbReference type="EMBL" id="RRG18997.1"/>
    </source>
</evidence>
<protein>
    <submittedName>
        <fullName evidence="1">Uncharacterized protein</fullName>
    </submittedName>
</protein>
<name>A0A425XWH2_9BACT</name>
<accession>A0A425XWH2</accession>
<organism evidence="1 2">
    <name type="scientific">Ancylomarina euxinus</name>
    <dbReference type="NCBI Taxonomy" id="2283627"/>
    <lineage>
        <taxon>Bacteria</taxon>
        <taxon>Pseudomonadati</taxon>
        <taxon>Bacteroidota</taxon>
        <taxon>Bacteroidia</taxon>
        <taxon>Marinilabiliales</taxon>
        <taxon>Marinifilaceae</taxon>
        <taxon>Ancylomarina</taxon>
    </lineage>
</organism>
<dbReference type="EMBL" id="QQWG01000032">
    <property type="protein sequence ID" value="RRG18997.1"/>
    <property type="molecule type" value="Genomic_DNA"/>
</dbReference>
<dbReference type="Proteomes" id="UP000285794">
    <property type="component" value="Unassembled WGS sequence"/>
</dbReference>
<dbReference type="AlphaFoldDB" id="A0A425XWH2"/>
<keyword evidence="2" id="KW-1185">Reference proteome</keyword>
<gene>
    <name evidence="1" type="ORF">DWB61_17295</name>
</gene>
<reference evidence="1 2" key="1">
    <citation type="submission" date="2018-07" db="EMBL/GenBank/DDBJ databases">
        <title>Draft genome sequence of Ancylomarina sp. M1P.</title>
        <authorList>
            <person name="Yadav S."/>
            <person name="Villanueva L."/>
            <person name="Damste J.S.S."/>
        </authorList>
    </citation>
    <scope>NUCLEOTIDE SEQUENCE [LARGE SCALE GENOMIC DNA]</scope>
    <source>
        <strain evidence="1 2">M1P</strain>
    </source>
</reference>
<sequence>MSYQPVQKSNVSDLDFNKGIMLVRETKKALQDNPNNVTYVDYFNMMSAFLSLKESQANIMVAFEKLKNADGSCELFLYTEKHIENNPKYDIIREAYNKELLKCKSKTTEELEFNILEYCNTNDLDYDLVEKIVLINDADKKYRKRKTIRDYPEHKELDIHNQALIDSLYAIHRTYIGKNLVGEKFENVMWSVIQHSNPEMMERYLPVVHKGVKEKQIKDLPLKMLIDRFYGLKYGYQFFGSQIGFGFKSADEETRKKIEIKYDLE</sequence>
<evidence type="ECO:0000313" key="2">
    <source>
        <dbReference type="Proteomes" id="UP000285794"/>
    </source>
</evidence>